<dbReference type="Proteomes" id="UP001164794">
    <property type="component" value="Chromosome"/>
</dbReference>
<dbReference type="EMBL" id="CP098248">
    <property type="protein sequence ID" value="WAV97521.1"/>
    <property type="molecule type" value="Genomic_DNA"/>
</dbReference>
<organism evidence="2 3">
    <name type="scientific">Oxalobacter aliiformigenes</name>
    <dbReference type="NCBI Taxonomy" id="2946593"/>
    <lineage>
        <taxon>Bacteria</taxon>
        <taxon>Pseudomonadati</taxon>
        <taxon>Pseudomonadota</taxon>
        <taxon>Betaproteobacteria</taxon>
        <taxon>Burkholderiales</taxon>
        <taxon>Oxalobacteraceae</taxon>
        <taxon>Oxalobacter</taxon>
    </lineage>
</organism>
<sequence>MTCCPFRSERCQQVGVFLAISVVFGINSIVLLAFLYAMNKRETAFMISLALTFFTWGGSYALFPATNSGLFYTAYSARD</sequence>
<keyword evidence="1" id="KW-0472">Membrane</keyword>
<keyword evidence="3" id="KW-1185">Reference proteome</keyword>
<keyword evidence="1" id="KW-1133">Transmembrane helix</keyword>
<gene>
    <name evidence="2" type="ORF">NB645_01870</name>
</gene>
<accession>A0ABY7JIU8</accession>
<proteinExistence type="predicted"/>
<dbReference type="RefSeq" id="WP_269264992.1">
    <property type="nucleotide sequence ID" value="NZ_CP098248.1"/>
</dbReference>
<evidence type="ECO:0000313" key="2">
    <source>
        <dbReference type="EMBL" id="WAV97521.1"/>
    </source>
</evidence>
<keyword evidence="1" id="KW-0812">Transmembrane</keyword>
<evidence type="ECO:0000313" key="3">
    <source>
        <dbReference type="Proteomes" id="UP001164794"/>
    </source>
</evidence>
<protein>
    <submittedName>
        <fullName evidence="2">Uncharacterized protein</fullName>
    </submittedName>
</protein>
<name>A0ABY7JIU8_9BURK</name>
<reference evidence="2" key="1">
    <citation type="journal article" date="2022" name="Front. Microbiol.">
        <title>New perspectives on an old grouping: The genomic and phenotypic variability of Oxalobacter formigenes and the implications for calcium oxalate stone prevention.</title>
        <authorList>
            <person name="Chmiel J.A."/>
            <person name="Carr C."/>
            <person name="Stuivenberg G.A."/>
            <person name="Venema R."/>
            <person name="Chanyi R.M."/>
            <person name="Al K.F."/>
            <person name="Giguere D."/>
            <person name="Say H."/>
            <person name="Akouris P.P."/>
            <person name="Dominguez Romero S.A."/>
            <person name="Kwong A."/>
            <person name="Tai V."/>
            <person name="Koval S.F."/>
            <person name="Razvi H."/>
            <person name="Bjazevic J."/>
            <person name="Burton J.P."/>
        </authorList>
    </citation>
    <scope>NUCLEOTIDE SEQUENCE</scope>
    <source>
        <strain evidence="2">HOxNP-1</strain>
    </source>
</reference>
<evidence type="ECO:0000256" key="1">
    <source>
        <dbReference type="SAM" id="Phobius"/>
    </source>
</evidence>
<feature type="transmembrane region" description="Helical" evidence="1">
    <location>
        <begin position="16"/>
        <end position="37"/>
    </location>
</feature>
<feature type="transmembrane region" description="Helical" evidence="1">
    <location>
        <begin position="44"/>
        <end position="63"/>
    </location>
</feature>